<evidence type="ECO:0000313" key="3">
    <source>
        <dbReference type="EMBL" id="MBP2326197.1"/>
    </source>
</evidence>
<dbReference type="RefSeq" id="WP_209643287.1">
    <property type="nucleotide sequence ID" value="NZ_JAGINW010000001.1"/>
</dbReference>
<dbReference type="InterPro" id="IPR036259">
    <property type="entry name" value="MFS_trans_sf"/>
</dbReference>
<dbReference type="PANTHER" id="PTHR23523">
    <property type="match status" value="1"/>
</dbReference>
<evidence type="ECO:0000256" key="2">
    <source>
        <dbReference type="SAM" id="Phobius"/>
    </source>
</evidence>
<keyword evidence="2" id="KW-0812">Transmembrane</keyword>
<feature type="transmembrane region" description="Helical" evidence="2">
    <location>
        <begin position="196"/>
        <end position="218"/>
    </location>
</feature>
<keyword evidence="2" id="KW-0472">Membrane</keyword>
<evidence type="ECO:0000256" key="1">
    <source>
        <dbReference type="SAM" id="MobiDB-lite"/>
    </source>
</evidence>
<dbReference type="Gene3D" id="1.20.1250.20">
    <property type="entry name" value="MFS general substrate transporter like domains"/>
    <property type="match status" value="1"/>
</dbReference>
<dbReference type="Proteomes" id="UP001519332">
    <property type="component" value="Unassembled WGS sequence"/>
</dbReference>
<reference evidence="3 4" key="1">
    <citation type="submission" date="2021-03" db="EMBL/GenBank/DDBJ databases">
        <title>Sequencing the genomes of 1000 actinobacteria strains.</title>
        <authorList>
            <person name="Klenk H.-P."/>
        </authorList>
    </citation>
    <scope>NUCLEOTIDE SEQUENCE [LARGE SCALE GENOMIC DNA]</scope>
    <source>
        <strain evidence="3 4">DSM 46670</strain>
    </source>
</reference>
<organism evidence="3 4">
    <name type="scientific">Kibdelosporangium banguiense</name>
    <dbReference type="NCBI Taxonomy" id="1365924"/>
    <lineage>
        <taxon>Bacteria</taxon>
        <taxon>Bacillati</taxon>
        <taxon>Actinomycetota</taxon>
        <taxon>Actinomycetes</taxon>
        <taxon>Pseudonocardiales</taxon>
        <taxon>Pseudonocardiaceae</taxon>
        <taxon>Kibdelosporangium</taxon>
    </lineage>
</organism>
<proteinExistence type="predicted"/>
<sequence length="406" mass="41891">MITRPISLAVVVFLLGLNLRPAVTSLGAALPDVVTVPGVTGLVAAVLVALPLWACGFGGLIAPWLYAANGTHRTVWYALALLVLAQVVRVVDGAVLLVAGTALVCLSITLIGTMLPLLVRGKSSVYGVCYTLSLGCGSTAGALITPWLVGLSSWRVGLASWAVLAVVTIPFWRKVDSPAPRKSLVSPLALVRSGPAWALMVYFGLVSTVSFLVMGWLPAILRDAGISADAAGACLSLAMVLGLPMMWLVPWWVHKGLSQPVLLAILVVPAMVGVTGLLVAPAMVPWLWATGLGVGMGGIALALTSIPRRAGNDPDLTTSLSAMVQGGGYLLAGAGALACGLVHGATRSWQVSLIMILVVLCGQAVAGLLAVRPVIVRSPVIPHQRTASWPVRMSSEPGKQPSGSRG</sequence>
<feature type="region of interest" description="Disordered" evidence="1">
    <location>
        <begin position="387"/>
        <end position="406"/>
    </location>
</feature>
<feature type="transmembrane region" description="Helical" evidence="2">
    <location>
        <begin position="154"/>
        <end position="175"/>
    </location>
</feature>
<name>A0ABS4TP69_9PSEU</name>
<gene>
    <name evidence="3" type="ORF">JOF56_006582</name>
</gene>
<feature type="transmembrane region" description="Helical" evidence="2">
    <location>
        <begin position="327"/>
        <end position="345"/>
    </location>
</feature>
<protein>
    <submittedName>
        <fullName evidence="3">CP family cyanate transporter-like MFS transporter</fullName>
    </submittedName>
</protein>
<dbReference type="EMBL" id="JAGINW010000001">
    <property type="protein sequence ID" value="MBP2326197.1"/>
    <property type="molecule type" value="Genomic_DNA"/>
</dbReference>
<feature type="transmembrane region" description="Helical" evidence="2">
    <location>
        <begin position="286"/>
        <end position="306"/>
    </location>
</feature>
<comment type="caution">
    <text evidence="3">The sequence shown here is derived from an EMBL/GenBank/DDBJ whole genome shotgun (WGS) entry which is preliminary data.</text>
</comment>
<feature type="transmembrane region" description="Helical" evidence="2">
    <location>
        <begin position="97"/>
        <end position="118"/>
    </location>
</feature>
<feature type="transmembrane region" description="Helical" evidence="2">
    <location>
        <begin position="74"/>
        <end position="91"/>
    </location>
</feature>
<feature type="transmembrane region" description="Helical" evidence="2">
    <location>
        <begin position="351"/>
        <end position="371"/>
    </location>
</feature>
<evidence type="ECO:0000313" key="4">
    <source>
        <dbReference type="Proteomes" id="UP001519332"/>
    </source>
</evidence>
<dbReference type="InterPro" id="IPR052524">
    <property type="entry name" value="MFS_Cyanate_Porter"/>
</dbReference>
<dbReference type="SUPFAM" id="SSF103473">
    <property type="entry name" value="MFS general substrate transporter"/>
    <property type="match status" value="1"/>
</dbReference>
<keyword evidence="2" id="KW-1133">Transmembrane helix</keyword>
<accession>A0ABS4TP69</accession>
<feature type="transmembrane region" description="Helical" evidence="2">
    <location>
        <begin position="261"/>
        <end position="280"/>
    </location>
</feature>
<feature type="transmembrane region" description="Helical" evidence="2">
    <location>
        <begin position="230"/>
        <end position="249"/>
    </location>
</feature>
<dbReference type="PANTHER" id="PTHR23523:SF2">
    <property type="entry name" value="2-NITROIMIDAZOLE TRANSPORTER"/>
    <property type="match status" value="1"/>
</dbReference>
<feature type="transmembrane region" description="Helical" evidence="2">
    <location>
        <begin position="39"/>
        <end position="62"/>
    </location>
</feature>
<keyword evidence="4" id="KW-1185">Reference proteome</keyword>
<feature type="transmembrane region" description="Helical" evidence="2">
    <location>
        <begin position="125"/>
        <end position="148"/>
    </location>
</feature>